<proteinExistence type="predicted"/>
<comment type="caution">
    <text evidence="2">The sequence shown here is derived from an EMBL/GenBank/DDBJ whole genome shotgun (WGS) entry which is preliminary data.</text>
</comment>
<feature type="domain" description="RPW8" evidence="1">
    <location>
        <begin position="1"/>
        <end position="158"/>
    </location>
</feature>
<dbReference type="EMBL" id="JAZDWU010000006">
    <property type="protein sequence ID" value="KAK9998500.1"/>
    <property type="molecule type" value="Genomic_DNA"/>
</dbReference>
<dbReference type="PROSITE" id="PS51153">
    <property type="entry name" value="RPW8"/>
    <property type="match status" value="1"/>
</dbReference>
<reference evidence="2 3" key="1">
    <citation type="submission" date="2024-01" db="EMBL/GenBank/DDBJ databases">
        <title>A telomere-to-telomere, gap-free genome of sweet tea (Lithocarpus litseifolius).</title>
        <authorList>
            <person name="Zhou J."/>
        </authorList>
    </citation>
    <scope>NUCLEOTIDE SEQUENCE [LARGE SCALE GENOMIC DNA]</scope>
    <source>
        <strain evidence="2">Zhou-2022a</strain>
        <tissue evidence="2">Leaf</tissue>
    </source>
</reference>
<dbReference type="Pfam" id="PF05659">
    <property type="entry name" value="RPW8"/>
    <property type="match status" value="1"/>
</dbReference>
<evidence type="ECO:0000313" key="2">
    <source>
        <dbReference type="EMBL" id="KAK9998500.1"/>
    </source>
</evidence>
<keyword evidence="3" id="KW-1185">Reference proteome</keyword>
<evidence type="ECO:0000313" key="3">
    <source>
        <dbReference type="Proteomes" id="UP001459277"/>
    </source>
</evidence>
<name>A0AAW2CN98_9ROSI</name>
<dbReference type="Proteomes" id="UP001459277">
    <property type="component" value="Unassembled WGS sequence"/>
</dbReference>
<dbReference type="InterPro" id="IPR008808">
    <property type="entry name" value="Powdery_mildew-R_dom"/>
</dbReference>
<dbReference type="Gene3D" id="3.40.50.300">
    <property type="entry name" value="P-loop containing nucleotide triphosphate hydrolases"/>
    <property type="match status" value="1"/>
</dbReference>
<sequence length="268" mass="29779">MAAAFVAGNVVGAAFGEVFAILHDTVKNVVGQAIVFKSNLEDLKSTLDGVAPVAREIRELGLALNRPEKDTKILIEQMDKGTKLVLKCSKIKRWSWNYCFKAYSYAGKLKELNGAIEKFCRVNLIAQNTRTGLETLTKVNLVLEHVTNQNSDVRKKYGVGSLSCAVPRPRDFIVGFDLHLKELKTMLFKKEVSLLLLAAPAGCGKTTLVGMLCRDPEIKGGRVEETMIELKSMMGGRVEETRIELKISCSDTMINYRLSQKFKLLGYD</sequence>
<accession>A0AAW2CN98</accession>
<dbReference type="SUPFAM" id="SSF52540">
    <property type="entry name" value="P-loop containing nucleoside triphosphate hydrolases"/>
    <property type="match status" value="1"/>
</dbReference>
<gene>
    <name evidence="2" type="ORF">SO802_018103</name>
</gene>
<dbReference type="AlphaFoldDB" id="A0AAW2CN98"/>
<organism evidence="2 3">
    <name type="scientific">Lithocarpus litseifolius</name>
    <dbReference type="NCBI Taxonomy" id="425828"/>
    <lineage>
        <taxon>Eukaryota</taxon>
        <taxon>Viridiplantae</taxon>
        <taxon>Streptophyta</taxon>
        <taxon>Embryophyta</taxon>
        <taxon>Tracheophyta</taxon>
        <taxon>Spermatophyta</taxon>
        <taxon>Magnoliopsida</taxon>
        <taxon>eudicotyledons</taxon>
        <taxon>Gunneridae</taxon>
        <taxon>Pentapetalae</taxon>
        <taxon>rosids</taxon>
        <taxon>fabids</taxon>
        <taxon>Fagales</taxon>
        <taxon>Fagaceae</taxon>
        <taxon>Lithocarpus</taxon>
    </lineage>
</organism>
<dbReference type="InterPro" id="IPR027417">
    <property type="entry name" value="P-loop_NTPase"/>
</dbReference>
<protein>
    <recommendedName>
        <fullName evidence="1">RPW8 domain-containing protein</fullName>
    </recommendedName>
</protein>
<evidence type="ECO:0000259" key="1">
    <source>
        <dbReference type="PROSITE" id="PS51153"/>
    </source>
</evidence>